<evidence type="ECO:0000256" key="12">
    <source>
        <dbReference type="ARBA" id="ARBA00032240"/>
    </source>
</evidence>
<feature type="transmembrane region" description="Helical" evidence="13">
    <location>
        <begin position="12"/>
        <end position="30"/>
    </location>
</feature>
<evidence type="ECO:0000256" key="1">
    <source>
        <dbReference type="ARBA" id="ARBA00002252"/>
    </source>
</evidence>
<keyword evidence="7" id="KW-1043">Host membrane</keyword>
<comment type="function">
    <text evidence="1">Plays a role in viral cell-to-cell propagation, by facilitating genome transport to neighboring plant cells through plasmosdesmata,.</text>
</comment>
<dbReference type="Pfam" id="PF01307">
    <property type="entry name" value="Plant_vir_prot"/>
    <property type="match status" value="1"/>
</dbReference>
<evidence type="ECO:0000256" key="7">
    <source>
        <dbReference type="ARBA" id="ARBA00022870"/>
    </source>
</evidence>
<feature type="transmembrane region" description="Helical" evidence="13">
    <location>
        <begin position="78"/>
        <end position="95"/>
    </location>
</feature>
<dbReference type="InterPro" id="IPR001896">
    <property type="entry name" value="Plant_vir_prot"/>
</dbReference>
<evidence type="ECO:0000256" key="11">
    <source>
        <dbReference type="ARBA" id="ARBA00023184"/>
    </source>
</evidence>
<keyword evidence="9" id="KW-0916">Viral movement protein</keyword>
<evidence type="ECO:0000256" key="3">
    <source>
        <dbReference type="ARBA" id="ARBA00010321"/>
    </source>
</evidence>
<dbReference type="GO" id="GO:0046740">
    <property type="term" value="P:transport of virus in host, cell to cell"/>
    <property type="evidence" value="ECO:0007669"/>
    <property type="project" value="UniProtKB-KW"/>
</dbReference>
<dbReference type="OrthoDB" id="20634at10239"/>
<evidence type="ECO:0000256" key="13">
    <source>
        <dbReference type="SAM" id="Phobius"/>
    </source>
</evidence>
<evidence type="ECO:0000256" key="6">
    <source>
        <dbReference type="ARBA" id="ARBA00022692"/>
    </source>
</evidence>
<dbReference type="Proteomes" id="UP000240909">
    <property type="component" value="Segment"/>
</dbReference>
<dbReference type="RefSeq" id="YP_009508319.1">
    <property type="nucleotide sequence ID" value="NC_038966.1"/>
</dbReference>
<comment type="similarity">
    <text evidence="3">Belongs to the Tymovirales TGBp2 protein family.</text>
</comment>
<evidence type="ECO:0000313" key="14">
    <source>
        <dbReference type="EMBL" id="AKZ66616.1"/>
    </source>
</evidence>
<keyword evidence="15" id="KW-1185">Reference proteome</keyword>
<evidence type="ECO:0000313" key="15">
    <source>
        <dbReference type="Proteomes" id="UP000240909"/>
    </source>
</evidence>
<keyword evidence="5" id="KW-0813">Transport</keyword>
<proteinExistence type="inferred from homology"/>
<dbReference type="GeneID" id="37619744"/>
<protein>
    <recommendedName>
        <fullName evidence="4">Movement protein TGB2</fullName>
    </recommendedName>
    <alternativeName>
        <fullName evidence="12">Triple gene block 2 protein</fullName>
    </alternativeName>
</protein>
<evidence type="ECO:0000256" key="8">
    <source>
        <dbReference type="ARBA" id="ARBA00022989"/>
    </source>
</evidence>
<evidence type="ECO:0000256" key="5">
    <source>
        <dbReference type="ARBA" id="ARBA00022448"/>
    </source>
</evidence>
<evidence type="ECO:0000256" key="2">
    <source>
        <dbReference type="ARBA" id="ARBA00004625"/>
    </source>
</evidence>
<organism evidence="14 15">
    <name type="scientific">Atractylodes mottle virus</name>
    <dbReference type="NCBI Taxonomy" id="1702121"/>
    <lineage>
        <taxon>Viruses</taxon>
        <taxon>Riboviria</taxon>
        <taxon>Orthornavirae</taxon>
        <taxon>Kitrinoviricota</taxon>
        <taxon>Alsuviricetes</taxon>
        <taxon>Tymovirales</taxon>
        <taxon>Betaflexiviridae</taxon>
        <taxon>Quinvirinae</taxon>
        <taxon>Carlavirus</taxon>
        <taxon>Carlavirus atractylodis</taxon>
    </lineage>
</organism>
<reference evidence="14 15" key="1">
    <citation type="journal article" date="2015" name="Arch. Virol.">
        <title>Nucleotide sequence and genome organization of atractylodes mottle virus, a new member of the genus Carlavirus.</title>
        <authorList>
            <person name="Zhao F."/>
            <person name="Igori D."/>
            <person name="Lim S."/>
            <person name="Yoo R.H."/>
            <person name="Lee S.H."/>
            <person name="Moon J.S."/>
        </authorList>
    </citation>
    <scope>NUCLEOTIDE SEQUENCE [LARGE SCALE GENOMIC DNA]</scope>
    <source>
        <strain evidence="14">SK</strain>
    </source>
</reference>
<dbReference type="KEGG" id="vg:37619744"/>
<keyword evidence="10 13" id="KW-0472">Membrane</keyword>
<name>A0A0K2BN56_9VIRU</name>
<accession>A0A0K2BN56</accession>
<keyword evidence="8 13" id="KW-1133">Transmembrane helix</keyword>
<dbReference type="EMBL" id="KR349343">
    <property type="protein sequence ID" value="AKZ66616.1"/>
    <property type="molecule type" value="Genomic_RNA"/>
</dbReference>
<evidence type="ECO:0000256" key="9">
    <source>
        <dbReference type="ARBA" id="ARBA00023031"/>
    </source>
</evidence>
<sequence>MQLTPPPDHSKTYLGLAIGAGLALVIYTYSRSTLPHVGDNLHHLPHGGCYQDGTKSIFYGQPHKLNSLERPTQLLQQPWAYVIILGAIIFLLNIWESRTCRCGRCVR</sequence>
<keyword evidence="11" id="KW-1038">Host endoplasmic reticulum</keyword>
<dbReference type="GO" id="GO:0044167">
    <property type="term" value="C:host cell endoplasmic reticulum membrane"/>
    <property type="evidence" value="ECO:0007669"/>
    <property type="project" value="UniProtKB-SubCell"/>
</dbReference>
<comment type="subcellular location">
    <subcellularLocation>
        <location evidence="2">Host endoplasmic reticulum membrane</location>
    </subcellularLocation>
</comment>
<evidence type="ECO:0000256" key="10">
    <source>
        <dbReference type="ARBA" id="ARBA00023136"/>
    </source>
</evidence>
<keyword evidence="6 13" id="KW-0812">Transmembrane</keyword>
<evidence type="ECO:0000256" key="4">
    <source>
        <dbReference type="ARBA" id="ARBA00013304"/>
    </source>
</evidence>